<keyword evidence="2" id="KW-1185">Reference proteome</keyword>
<dbReference type="Proteomes" id="UP001174909">
    <property type="component" value="Unassembled WGS sequence"/>
</dbReference>
<gene>
    <name evidence="1" type="ORF">GBAR_LOCUS27452</name>
</gene>
<protein>
    <submittedName>
        <fullName evidence="1">Uncharacterized protein</fullName>
    </submittedName>
</protein>
<evidence type="ECO:0000313" key="2">
    <source>
        <dbReference type="Proteomes" id="UP001174909"/>
    </source>
</evidence>
<sequence length="109" mass="11719">MEIHKEPTAKAPLRAFLVGLSPVRGFLDRVIFSDEVQVTLPRGVGGPHGKLDLLIGSKTKAAENCFVTVAYAISIADPVLGESKKEGSALAKSRKKELEIQTVVQPVPR</sequence>
<organism evidence="1 2">
    <name type="scientific">Geodia barretti</name>
    <name type="common">Barrett's horny sponge</name>
    <dbReference type="NCBI Taxonomy" id="519541"/>
    <lineage>
        <taxon>Eukaryota</taxon>
        <taxon>Metazoa</taxon>
        <taxon>Porifera</taxon>
        <taxon>Demospongiae</taxon>
        <taxon>Heteroscleromorpha</taxon>
        <taxon>Tetractinellida</taxon>
        <taxon>Astrophorina</taxon>
        <taxon>Geodiidae</taxon>
        <taxon>Geodia</taxon>
    </lineage>
</organism>
<dbReference type="EMBL" id="CASHTH010003821">
    <property type="protein sequence ID" value="CAI8049867.1"/>
    <property type="molecule type" value="Genomic_DNA"/>
</dbReference>
<dbReference type="AlphaFoldDB" id="A0AA35TMR7"/>
<accession>A0AA35TMR7</accession>
<reference evidence="1" key="1">
    <citation type="submission" date="2023-03" db="EMBL/GenBank/DDBJ databases">
        <authorList>
            <person name="Steffen K."/>
            <person name="Cardenas P."/>
        </authorList>
    </citation>
    <scope>NUCLEOTIDE SEQUENCE</scope>
</reference>
<evidence type="ECO:0000313" key="1">
    <source>
        <dbReference type="EMBL" id="CAI8049867.1"/>
    </source>
</evidence>
<proteinExistence type="predicted"/>
<comment type="caution">
    <text evidence="1">The sequence shown here is derived from an EMBL/GenBank/DDBJ whole genome shotgun (WGS) entry which is preliminary data.</text>
</comment>
<name>A0AA35TMR7_GEOBA</name>